<dbReference type="GO" id="GO:0008168">
    <property type="term" value="F:methyltransferase activity"/>
    <property type="evidence" value="ECO:0007669"/>
    <property type="project" value="UniProtKB-KW"/>
</dbReference>
<keyword evidence="1" id="KW-0489">Methyltransferase</keyword>
<dbReference type="SUPFAM" id="SSF53335">
    <property type="entry name" value="S-adenosyl-L-methionine-dependent methyltransferases"/>
    <property type="match status" value="1"/>
</dbReference>
<dbReference type="GO" id="GO:0032259">
    <property type="term" value="P:methylation"/>
    <property type="evidence" value="ECO:0007669"/>
    <property type="project" value="UniProtKB-KW"/>
</dbReference>
<evidence type="ECO:0000313" key="2">
    <source>
        <dbReference type="Proteomes" id="UP000665561"/>
    </source>
</evidence>
<name>A0ABW9XWP4_9BACL</name>
<comment type="caution">
    <text evidence="1">The sequence shown here is derived from an EMBL/GenBank/DDBJ whole genome shotgun (WGS) entry which is preliminary data.</text>
</comment>
<dbReference type="EMBL" id="JAAAMV010000023">
    <property type="protein sequence ID" value="NBD26699.1"/>
    <property type="molecule type" value="Genomic_DNA"/>
</dbReference>
<proteinExistence type="predicted"/>
<dbReference type="Pfam" id="PF13578">
    <property type="entry name" value="Methyltransf_24"/>
    <property type="match status" value="1"/>
</dbReference>
<sequence>MRKEDRVFNQNKEIVDVDLNEEQQVIVLRQMTQFYDSIPRWEPISNTNIVSPLRYRYGNPNLSAGDAIGLHCMLRLLKPNRLIEVGSGYSSAVTLDTNEFFLDNSIKLTFIEPYPQLIKSLLKTEDVIELLVQGLQDTSLVVFEQLESGDVLFIDSTHVTKVDSDVNYLLFEVLPRLKSGVIIHLHDIFYPFEYPKEWILDGRCWNELYILRAFLQNNSNYSIIYFQNMMEKKHSEIFKQKWPLDISFHGGSIWLRKE</sequence>
<keyword evidence="1" id="KW-0808">Transferase</keyword>
<reference evidence="1 2" key="1">
    <citation type="submission" date="2020-01" db="EMBL/GenBank/DDBJ databases">
        <title>Paenibacillus soybeanensis sp. nov. isolated from the nodules of soybean (Glycine max(L.) Merr).</title>
        <authorList>
            <person name="Wang H."/>
        </authorList>
    </citation>
    <scope>NUCLEOTIDE SEQUENCE [LARGE SCALE GENOMIC DNA]</scope>
    <source>
        <strain evidence="1 2">T1</strain>
    </source>
</reference>
<dbReference type="InterPro" id="IPR029063">
    <property type="entry name" value="SAM-dependent_MTases_sf"/>
</dbReference>
<organism evidence="1 2">
    <name type="scientific">Paenibacillus glycinis</name>
    <dbReference type="NCBI Taxonomy" id="2697035"/>
    <lineage>
        <taxon>Bacteria</taxon>
        <taxon>Bacillati</taxon>
        <taxon>Bacillota</taxon>
        <taxon>Bacilli</taxon>
        <taxon>Bacillales</taxon>
        <taxon>Paenibacillaceae</taxon>
        <taxon>Paenibacillus</taxon>
    </lineage>
</organism>
<dbReference type="Proteomes" id="UP000665561">
    <property type="component" value="Unassembled WGS sequence"/>
</dbReference>
<gene>
    <name evidence="1" type="ORF">GT019_22730</name>
</gene>
<dbReference type="Gene3D" id="3.40.50.150">
    <property type="entry name" value="Vaccinia Virus protein VP39"/>
    <property type="match status" value="1"/>
</dbReference>
<evidence type="ECO:0000313" key="1">
    <source>
        <dbReference type="EMBL" id="NBD26699.1"/>
    </source>
</evidence>
<protein>
    <submittedName>
        <fullName evidence="1">Class I SAM-dependent methyltransferase</fullName>
    </submittedName>
</protein>
<accession>A0ABW9XWP4</accession>
<keyword evidence="2" id="KW-1185">Reference proteome</keyword>